<accession>D0LWP3</accession>
<dbReference type="EMBL" id="CP001804">
    <property type="protein sequence ID" value="ACY17693.1"/>
    <property type="molecule type" value="Genomic_DNA"/>
</dbReference>
<reference evidence="3 4" key="1">
    <citation type="journal article" date="2010" name="Stand. Genomic Sci.">
        <title>Complete genome sequence of Haliangium ochraceum type strain (SMP-2).</title>
        <authorList>
            <consortium name="US DOE Joint Genome Institute (JGI-PGF)"/>
            <person name="Ivanova N."/>
            <person name="Daum C."/>
            <person name="Lang E."/>
            <person name="Abt B."/>
            <person name="Kopitz M."/>
            <person name="Saunders E."/>
            <person name="Lapidus A."/>
            <person name="Lucas S."/>
            <person name="Glavina Del Rio T."/>
            <person name="Nolan M."/>
            <person name="Tice H."/>
            <person name="Copeland A."/>
            <person name="Cheng J.F."/>
            <person name="Chen F."/>
            <person name="Bruce D."/>
            <person name="Goodwin L."/>
            <person name="Pitluck S."/>
            <person name="Mavromatis K."/>
            <person name="Pati A."/>
            <person name="Mikhailova N."/>
            <person name="Chen A."/>
            <person name="Palaniappan K."/>
            <person name="Land M."/>
            <person name="Hauser L."/>
            <person name="Chang Y.J."/>
            <person name="Jeffries C.D."/>
            <person name="Detter J.C."/>
            <person name="Brettin T."/>
            <person name="Rohde M."/>
            <person name="Goker M."/>
            <person name="Bristow J."/>
            <person name="Markowitz V."/>
            <person name="Eisen J.A."/>
            <person name="Hugenholtz P."/>
            <person name="Kyrpides N.C."/>
            <person name="Klenk H.P."/>
        </authorList>
    </citation>
    <scope>NUCLEOTIDE SEQUENCE [LARGE SCALE GENOMIC DNA]</scope>
    <source>
        <strain evidence="4">DSM 14365 / CIP 107738 / JCM 11303 / AJ 13395 / SMP-2</strain>
    </source>
</reference>
<evidence type="ECO:0000313" key="4">
    <source>
        <dbReference type="Proteomes" id="UP000001880"/>
    </source>
</evidence>
<name>D0LWP3_HALO1</name>
<keyword evidence="2" id="KW-0472">Membrane</keyword>
<dbReference type="HOGENOM" id="CLU_784813_0_0_7"/>
<evidence type="ECO:0000256" key="2">
    <source>
        <dbReference type="SAM" id="Phobius"/>
    </source>
</evidence>
<keyword evidence="2" id="KW-1133">Transmembrane helix</keyword>
<dbReference type="Proteomes" id="UP000001880">
    <property type="component" value="Chromosome"/>
</dbReference>
<dbReference type="STRING" id="502025.Hoch_5207"/>
<keyword evidence="4" id="KW-1185">Reference proteome</keyword>
<dbReference type="OrthoDB" id="5517324at2"/>
<dbReference type="AlphaFoldDB" id="D0LWP3"/>
<gene>
    <name evidence="3" type="ordered locus">Hoch_5207</name>
</gene>
<dbReference type="RefSeq" id="WP_012830285.1">
    <property type="nucleotide sequence ID" value="NC_013440.1"/>
</dbReference>
<feature type="region of interest" description="Disordered" evidence="1">
    <location>
        <begin position="88"/>
        <end position="107"/>
    </location>
</feature>
<proteinExistence type="predicted"/>
<protein>
    <recommendedName>
        <fullName evidence="5">DZANK-type domain-containing protein</fullName>
    </recommendedName>
</protein>
<evidence type="ECO:0000313" key="3">
    <source>
        <dbReference type="EMBL" id="ACY17693.1"/>
    </source>
</evidence>
<evidence type="ECO:0008006" key="5">
    <source>
        <dbReference type="Google" id="ProtNLM"/>
    </source>
</evidence>
<organism evidence="3 4">
    <name type="scientific">Haliangium ochraceum (strain DSM 14365 / JCM 11303 / SMP-2)</name>
    <dbReference type="NCBI Taxonomy" id="502025"/>
    <lineage>
        <taxon>Bacteria</taxon>
        <taxon>Pseudomonadati</taxon>
        <taxon>Myxococcota</taxon>
        <taxon>Polyangia</taxon>
        <taxon>Haliangiales</taxon>
        <taxon>Kofleriaceae</taxon>
        <taxon>Haliangium</taxon>
    </lineage>
</organism>
<sequence>MSQPSYEMLWDCAFCGQKALLGVTHRHCPTCGAAQEAESRYFPAPGQEVLAQEHVFSGADRHCPACHTPMGAAVEFCTKCGSPMDGAASVATHSEAPPEPAKPAKPKGKRRWPMVLLIIGVIVVALVMLFRYKSEGAVTVHGSSWERSIAVEEPYQAEERKECDKVPRGAVIRGRSEESRKRKIEDGEECVQECKDVRVDQGDGTFRVDQKCKEKCTKKYRTEQYYVTVCRYEIERWRNAREKVAKGSDLAPAWPEVALKGREREGKRTQVYRIELADDGGERFPCELKDEATWSKLAGEKKLLLDKNVLGQPRCETLRPVK</sequence>
<keyword evidence="2" id="KW-0812">Transmembrane</keyword>
<dbReference type="KEGG" id="hoh:Hoch_5207"/>
<feature type="transmembrane region" description="Helical" evidence="2">
    <location>
        <begin position="112"/>
        <end position="132"/>
    </location>
</feature>
<dbReference type="eggNOG" id="ENOG5032U8Z">
    <property type="taxonomic scope" value="Bacteria"/>
</dbReference>
<evidence type="ECO:0000256" key="1">
    <source>
        <dbReference type="SAM" id="MobiDB-lite"/>
    </source>
</evidence>